<dbReference type="Gene3D" id="1.25.40.20">
    <property type="entry name" value="Ankyrin repeat-containing domain"/>
    <property type="match status" value="1"/>
</dbReference>
<protein>
    <recommendedName>
        <fullName evidence="2">GPI inositol-deacylase winged helix domain-containing protein</fullName>
    </recommendedName>
</protein>
<keyword evidence="4" id="KW-1185">Reference proteome</keyword>
<dbReference type="EMBL" id="MU858131">
    <property type="protein sequence ID" value="KAK4212275.1"/>
    <property type="molecule type" value="Genomic_DNA"/>
</dbReference>
<name>A0AAN7B8T0_9PEZI</name>
<organism evidence="3 4">
    <name type="scientific">Rhypophila decipiens</name>
    <dbReference type="NCBI Taxonomy" id="261697"/>
    <lineage>
        <taxon>Eukaryota</taxon>
        <taxon>Fungi</taxon>
        <taxon>Dikarya</taxon>
        <taxon>Ascomycota</taxon>
        <taxon>Pezizomycotina</taxon>
        <taxon>Sordariomycetes</taxon>
        <taxon>Sordariomycetidae</taxon>
        <taxon>Sordariales</taxon>
        <taxon>Naviculisporaceae</taxon>
        <taxon>Rhypophila</taxon>
    </lineage>
</organism>
<dbReference type="Pfam" id="PF12796">
    <property type="entry name" value="Ank_2"/>
    <property type="match status" value="1"/>
</dbReference>
<proteinExistence type="predicted"/>
<keyword evidence="1" id="KW-0040">ANK repeat</keyword>
<dbReference type="InterPro" id="IPR054471">
    <property type="entry name" value="GPIID_WHD"/>
</dbReference>
<evidence type="ECO:0000259" key="2">
    <source>
        <dbReference type="Pfam" id="PF22939"/>
    </source>
</evidence>
<feature type="domain" description="GPI inositol-deacylase winged helix" evidence="2">
    <location>
        <begin position="60"/>
        <end position="152"/>
    </location>
</feature>
<dbReference type="InterPro" id="IPR002110">
    <property type="entry name" value="Ankyrin_rpt"/>
</dbReference>
<dbReference type="Proteomes" id="UP001301769">
    <property type="component" value="Unassembled WGS sequence"/>
</dbReference>
<dbReference type="PROSITE" id="PS50088">
    <property type="entry name" value="ANK_REPEAT"/>
    <property type="match status" value="1"/>
</dbReference>
<dbReference type="SMART" id="SM00248">
    <property type="entry name" value="ANK"/>
    <property type="match status" value="3"/>
</dbReference>
<comment type="caution">
    <text evidence="3">The sequence shown here is derived from an EMBL/GenBank/DDBJ whole genome shotgun (WGS) entry which is preliminary data.</text>
</comment>
<reference evidence="3" key="2">
    <citation type="submission" date="2023-05" db="EMBL/GenBank/DDBJ databases">
        <authorList>
            <consortium name="Lawrence Berkeley National Laboratory"/>
            <person name="Steindorff A."/>
            <person name="Hensen N."/>
            <person name="Bonometti L."/>
            <person name="Westerberg I."/>
            <person name="Brannstrom I.O."/>
            <person name="Guillou S."/>
            <person name="Cros-Aarteil S."/>
            <person name="Calhoun S."/>
            <person name="Haridas S."/>
            <person name="Kuo A."/>
            <person name="Mondo S."/>
            <person name="Pangilinan J."/>
            <person name="Riley R."/>
            <person name="Labutti K."/>
            <person name="Andreopoulos B."/>
            <person name="Lipzen A."/>
            <person name="Chen C."/>
            <person name="Yanf M."/>
            <person name="Daum C."/>
            <person name="Ng V."/>
            <person name="Clum A."/>
            <person name="Ohm R."/>
            <person name="Martin F."/>
            <person name="Silar P."/>
            <person name="Natvig D."/>
            <person name="Lalanne C."/>
            <person name="Gautier V."/>
            <person name="Ament-Velasquez S.L."/>
            <person name="Kruys A."/>
            <person name="Hutchinson M.I."/>
            <person name="Powell A.J."/>
            <person name="Barry K."/>
            <person name="Miller A.N."/>
            <person name="Grigoriev I.V."/>
            <person name="Debuchy R."/>
            <person name="Gladieux P."/>
            <person name="Thoren M.H."/>
            <person name="Johannesson H."/>
        </authorList>
    </citation>
    <scope>NUCLEOTIDE SEQUENCE</scope>
    <source>
        <strain evidence="3">PSN293</strain>
    </source>
</reference>
<dbReference type="InterPro" id="IPR036770">
    <property type="entry name" value="Ankyrin_rpt-contain_sf"/>
</dbReference>
<evidence type="ECO:0000313" key="4">
    <source>
        <dbReference type="Proteomes" id="UP001301769"/>
    </source>
</evidence>
<evidence type="ECO:0000256" key="1">
    <source>
        <dbReference type="PROSITE-ProRule" id="PRU00023"/>
    </source>
</evidence>
<dbReference type="Pfam" id="PF22939">
    <property type="entry name" value="WHD_GPIID"/>
    <property type="match status" value="1"/>
</dbReference>
<reference evidence="3" key="1">
    <citation type="journal article" date="2023" name="Mol. Phylogenet. Evol.">
        <title>Genome-scale phylogeny and comparative genomics of the fungal order Sordariales.</title>
        <authorList>
            <person name="Hensen N."/>
            <person name="Bonometti L."/>
            <person name="Westerberg I."/>
            <person name="Brannstrom I.O."/>
            <person name="Guillou S."/>
            <person name="Cros-Aarteil S."/>
            <person name="Calhoun S."/>
            <person name="Haridas S."/>
            <person name="Kuo A."/>
            <person name="Mondo S."/>
            <person name="Pangilinan J."/>
            <person name="Riley R."/>
            <person name="LaButti K."/>
            <person name="Andreopoulos B."/>
            <person name="Lipzen A."/>
            <person name="Chen C."/>
            <person name="Yan M."/>
            <person name="Daum C."/>
            <person name="Ng V."/>
            <person name="Clum A."/>
            <person name="Steindorff A."/>
            <person name="Ohm R.A."/>
            <person name="Martin F."/>
            <person name="Silar P."/>
            <person name="Natvig D.O."/>
            <person name="Lalanne C."/>
            <person name="Gautier V."/>
            <person name="Ament-Velasquez S.L."/>
            <person name="Kruys A."/>
            <person name="Hutchinson M.I."/>
            <person name="Powell A.J."/>
            <person name="Barry K."/>
            <person name="Miller A.N."/>
            <person name="Grigoriev I.V."/>
            <person name="Debuchy R."/>
            <person name="Gladieux P."/>
            <person name="Hiltunen Thoren M."/>
            <person name="Johannesson H."/>
        </authorList>
    </citation>
    <scope>NUCLEOTIDE SEQUENCE</scope>
    <source>
        <strain evidence="3">PSN293</strain>
    </source>
</reference>
<dbReference type="PROSITE" id="PS50297">
    <property type="entry name" value="ANK_REP_REGION"/>
    <property type="match status" value="1"/>
</dbReference>
<dbReference type="PANTHER" id="PTHR10039">
    <property type="entry name" value="AMELOGENIN"/>
    <property type="match status" value="1"/>
</dbReference>
<dbReference type="SUPFAM" id="SSF48403">
    <property type="entry name" value="Ankyrin repeat"/>
    <property type="match status" value="1"/>
</dbReference>
<dbReference type="AlphaFoldDB" id="A0AAN7B8T0"/>
<sequence>MVCQSFANECRFRWVSCQFDSLEKCLDRKSVQNTLANLPRTLDDTYARILKAIPPEHLIYAKRLLQFLTYSERPLRLEEAVDAVTVDIVSRPRFDTRNRVFIPKEVVQYCSSLVILVSKNESGDRMARMEIQLAHFSVKQYLVSDRLEADMAGDLEEIPARTAIVNVCLSYLLELDRWCGPWKARETYHLAQYSAQYWAQHAAVVEGYSGQVLQTEEEYFASQGAFRFGCQIYSPDQLDRRYGERIPFGSLYYAARCGLASSTRMLLEKGAEVNAQGGGYGDALQAASSGGHEKIVQMLLEKGAEVNAQDGGYGNALQAASGGGHERIVQMLLAKCADMEMRTLTTVDNATARAAVERVGMPSLGPVEQQNSSFAIRL</sequence>
<feature type="repeat" description="ANK" evidence="1">
    <location>
        <begin position="283"/>
        <end position="311"/>
    </location>
</feature>
<evidence type="ECO:0000313" key="3">
    <source>
        <dbReference type="EMBL" id="KAK4212275.1"/>
    </source>
</evidence>
<gene>
    <name evidence="3" type="ORF">QBC37DRAFT_288397</name>
</gene>
<dbReference type="PANTHER" id="PTHR10039:SF16">
    <property type="entry name" value="GPI INOSITOL-DEACYLASE"/>
    <property type="match status" value="1"/>
</dbReference>
<accession>A0AAN7B8T0</accession>